<reference evidence="1" key="2">
    <citation type="submission" date="2011-02" db="EMBL/GenBank/DDBJ databases">
        <authorList>
            <person name="MacLean D."/>
        </authorList>
    </citation>
    <scope>NUCLEOTIDE SEQUENCE</scope>
</reference>
<reference evidence="1" key="1">
    <citation type="journal article" date="2011" name="PLoS Biol.">
        <title>Gene gain and loss during evolution of obligate parasitism in the white rust pathogen of Arabidopsis thaliana.</title>
        <authorList>
            <person name="Kemen E."/>
            <person name="Gardiner A."/>
            <person name="Schultz-Larsen T."/>
            <person name="Kemen A.C."/>
            <person name="Balmuth A.L."/>
            <person name="Robert-Seilaniantz A."/>
            <person name="Bailey K."/>
            <person name="Holub E."/>
            <person name="Studholme D.J."/>
            <person name="Maclean D."/>
            <person name="Jones J.D."/>
        </authorList>
    </citation>
    <scope>NUCLEOTIDE SEQUENCE</scope>
</reference>
<protein>
    <submittedName>
        <fullName evidence="1">AlNc14C38G3329 protein</fullName>
    </submittedName>
</protein>
<dbReference type="AlphaFoldDB" id="F0W962"/>
<evidence type="ECO:0000313" key="1">
    <source>
        <dbReference type="EMBL" id="CCA17675.1"/>
    </source>
</evidence>
<organism evidence="1">
    <name type="scientific">Albugo laibachii Nc14</name>
    <dbReference type="NCBI Taxonomy" id="890382"/>
    <lineage>
        <taxon>Eukaryota</taxon>
        <taxon>Sar</taxon>
        <taxon>Stramenopiles</taxon>
        <taxon>Oomycota</taxon>
        <taxon>Peronosporomycetes</taxon>
        <taxon>Albuginales</taxon>
        <taxon>Albuginaceae</taxon>
        <taxon>Albugo</taxon>
    </lineage>
</organism>
<gene>
    <name evidence="1" type="primary">AlNc14C38G3329</name>
    <name evidence="1" type="ORF">ALNC14_038180</name>
</gene>
<sequence>MEAHPVSLQCMGTTRKNARCRKYVVVSGIEEPYCHHHVPIKVLENGERVIPDQICKGVKLDKQQCRQLRKDNYDYCCSQHDPSIKYYSPSLFIVKGLRDNAERQVAKIHDNRDIYDKTIKISSLDRWDVQLDHVVERQCYSYAFVNVARRVDNEEEMEFLTQYTRDEIVNRYENLGLTLTSTNKVKGEACYLFLDDSLTGHRVKSFTTNLIEKDINRATSKEICDRMGKTLKLNQRWLDNESEIPSIELLRDELQNLYVSMELKTTHFDKGQKYSYLDNAQKFTYFDI</sequence>
<proteinExistence type="predicted"/>
<dbReference type="HOGENOM" id="CLU_043747_1_0_1"/>
<accession>F0W962</accession>
<name>F0W962_9STRA</name>
<dbReference type="EMBL" id="FR824083">
    <property type="protein sequence ID" value="CCA17675.1"/>
    <property type="molecule type" value="Genomic_DNA"/>
</dbReference>